<dbReference type="RefSeq" id="WP_271889513.1">
    <property type="nucleotide sequence ID" value="NZ_JAQBIE010000016.1"/>
</dbReference>
<dbReference type="Proteomes" id="UP001165641">
    <property type="component" value="Unassembled WGS sequence"/>
</dbReference>
<comment type="caution">
    <text evidence="2">The sequence shown here is derived from an EMBL/GenBank/DDBJ whole genome shotgun (WGS) entry which is preliminary data.</text>
</comment>
<proteinExistence type="predicted"/>
<keyword evidence="3" id="KW-1185">Reference proteome</keyword>
<evidence type="ECO:0000313" key="2">
    <source>
        <dbReference type="EMBL" id="MDB6178391.1"/>
    </source>
</evidence>
<feature type="region of interest" description="Disordered" evidence="1">
    <location>
        <begin position="39"/>
        <end position="70"/>
    </location>
</feature>
<reference evidence="2" key="1">
    <citation type="submission" date="2022-12" db="EMBL/GenBank/DDBJ databases">
        <title>Paracoccus onchidii sp. nov., isolated from a marine invertebrate from the South China Sea.</title>
        <authorList>
            <person name="Xu S."/>
            <person name="Liu Z."/>
            <person name="Xu Y."/>
        </authorList>
    </citation>
    <scope>NUCLEOTIDE SEQUENCE</scope>
    <source>
        <strain evidence="2">Z330</strain>
    </source>
</reference>
<dbReference type="EMBL" id="JAQBIE010000016">
    <property type="protein sequence ID" value="MDB6178391.1"/>
    <property type="molecule type" value="Genomic_DNA"/>
</dbReference>
<evidence type="ECO:0000313" key="3">
    <source>
        <dbReference type="Proteomes" id="UP001165641"/>
    </source>
</evidence>
<evidence type="ECO:0000256" key="1">
    <source>
        <dbReference type="SAM" id="MobiDB-lite"/>
    </source>
</evidence>
<gene>
    <name evidence="2" type="ORF">PAF17_12875</name>
</gene>
<protein>
    <submittedName>
        <fullName evidence="2">Uncharacterized protein</fullName>
    </submittedName>
</protein>
<feature type="non-terminal residue" evidence="2">
    <location>
        <position position="1"/>
    </location>
</feature>
<name>A0ABT4ZG90_9RHOB</name>
<organism evidence="2 3">
    <name type="scientific">Paracoccus onchidii</name>
    <dbReference type="NCBI Taxonomy" id="3017813"/>
    <lineage>
        <taxon>Bacteria</taxon>
        <taxon>Pseudomonadati</taxon>
        <taxon>Pseudomonadota</taxon>
        <taxon>Alphaproteobacteria</taxon>
        <taxon>Rhodobacterales</taxon>
        <taxon>Paracoccaceae</taxon>
        <taxon>Paracoccus</taxon>
    </lineage>
</organism>
<sequence>GDLRDRVTLELGAEIAFAHLGLLASKLGKKASTNLGAIQKQARERQLPEPYPQTLLMSEGSAGGGQGRTYEPDAYFEATRARRAGSDICCQVGISQETFPVERSGCRFRTTAIG</sequence>
<accession>A0ABT4ZG90</accession>